<dbReference type="InterPro" id="IPR036249">
    <property type="entry name" value="Thioredoxin-like_sf"/>
</dbReference>
<reference evidence="5" key="1">
    <citation type="submission" date="2020-07" db="EMBL/GenBank/DDBJ databases">
        <title>Multicomponent nature underlies the extraordinary mechanical properties of spider dragline silk.</title>
        <authorList>
            <person name="Kono N."/>
            <person name="Nakamura H."/>
            <person name="Mori M."/>
            <person name="Yoshida Y."/>
            <person name="Ohtoshi R."/>
            <person name="Malay A.D."/>
            <person name="Moran D.A.P."/>
            <person name="Tomita M."/>
            <person name="Numata K."/>
            <person name="Arakawa K."/>
        </authorList>
    </citation>
    <scope>NUCLEOTIDE SEQUENCE</scope>
</reference>
<dbReference type="EMBL" id="BMAO01016964">
    <property type="protein sequence ID" value="GFR12433.1"/>
    <property type="molecule type" value="Genomic_DNA"/>
</dbReference>
<dbReference type="InterPro" id="IPR023196">
    <property type="entry name" value="Phosducin_N_dom_sf"/>
</dbReference>
<dbReference type="PANTHER" id="PTHR46052:SF1">
    <property type="entry name" value="PHOSDUCIN-LIKE PROTEIN"/>
    <property type="match status" value="1"/>
</dbReference>
<feature type="compositionally biased region" description="Basic and acidic residues" evidence="3">
    <location>
        <begin position="1"/>
        <end position="14"/>
    </location>
</feature>
<feature type="compositionally biased region" description="Acidic residues" evidence="3">
    <location>
        <begin position="20"/>
        <end position="30"/>
    </location>
</feature>
<evidence type="ECO:0000313" key="5">
    <source>
        <dbReference type="EMBL" id="GFR12433.1"/>
    </source>
</evidence>
<evidence type="ECO:0000256" key="2">
    <source>
        <dbReference type="ARBA" id="ARBA00022553"/>
    </source>
</evidence>
<comment type="similarity">
    <text evidence="1">Belongs to the phosducin family.</text>
</comment>
<dbReference type="InterPro" id="IPR051499">
    <property type="entry name" value="Phosducin-like_reg"/>
</dbReference>
<dbReference type="Pfam" id="PF02114">
    <property type="entry name" value="Phosducin"/>
    <property type="match status" value="1"/>
</dbReference>
<sequence length="287" mass="32945">MTTLDDKLLGEKTHYYCSSDSEDEAADEDSYAEKPAKEPTPEFVPTGNLTQWEGSSTNTGPKGVIKDWQRYKQLETERREEQELEKLALMKKLSLTCQSAKDEEKSRQNQEDLDAELKELFDDKILEEFKQIHMQQMMEKHCKNSHFGSVFQIQSGQEYLDAVDQADKTTTVVIYIYSSGEKSCKLMYQCFEELAVEYPEVKFCCVEVSVAGLSRHFERRGVPAILIYKNGSLMGNFVRVTDELGDEFVTSDIENFLLEHGMLPDHSLMLVNLRQSHNVEKDDSDSD</sequence>
<evidence type="ECO:0000313" key="6">
    <source>
        <dbReference type="Proteomes" id="UP000887116"/>
    </source>
</evidence>
<comment type="caution">
    <text evidence="5">The sequence shown here is derived from an EMBL/GenBank/DDBJ whole genome shotgun (WGS) entry which is preliminary data.</text>
</comment>
<dbReference type="PANTHER" id="PTHR46052">
    <property type="entry name" value="PHOSDUCIN-LIKE PROTEIN"/>
    <property type="match status" value="1"/>
</dbReference>
<dbReference type="PRINTS" id="PR00677">
    <property type="entry name" value="PHOSDUCIN"/>
</dbReference>
<keyword evidence="6" id="KW-1185">Reference proteome</keyword>
<evidence type="ECO:0000259" key="4">
    <source>
        <dbReference type="Pfam" id="PF02114"/>
    </source>
</evidence>
<dbReference type="Gene3D" id="1.10.168.10">
    <property type="entry name" value="Phosducin, domain 2"/>
    <property type="match status" value="1"/>
</dbReference>
<proteinExistence type="inferred from homology"/>
<dbReference type="InterPro" id="IPR001200">
    <property type="entry name" value="Phosducin"/>
</dbReference>
<dbReference type="Gene3D" id="3.40.30.10">
    <property type="entry name" value="Glutaredoxin"/>
    <property type="match status" value="1"/>
</dbReference>
<evidence type="ECO:0000256" key="1">
    <source>
        <dbReference type="ARBA" id="ARBA00009686"/>
    </source>
</evidence>
<dbReference type="GO" id="GO:0008277">
    <property type="term" value="P:regulation of G protein-coupled receptor signaling pathway"/>
    <property type="evidence" value="ECO:0007669"/>
    <property type="project" value="InterPro"/>
</dbReference>
<gene>
    <name evidence="5" type="primary">Pdcl</name>
    <name evidence="5" type="ORF">TNCT_595171</name>
</gene>
<feature type="domain" description="Phosducin" evidence="4">
    <location>
        <begin position="50"/>
        <end position="285"/>
    </location>
</feature>
<dbReference type="SUPFAM" id="SSF52833">
    <property type="entry name" value="Thioredoxin-like"/>
    <property type="match status" value="1"/>
</dbReference>
<dbReference type="Proteomes" id="UP000887116">
    <property type="component" value="Unassembled WGS sequence"/>
</dbReference>
<dbReference type="AlphaFoldDB" id="A0A8X6GW94"/>
<feature type="compositionally biased region" description="Polar residues" evidence="3">
    <location>
        <begin position="47"/>
        <end position="60"/>
    </location>
</feature>
<name>A0A8X6GW94_TRICU</name>
<dbReference type="OrthoDB" id="70588at2759"/>
<organism evidence="5 6">
    <name type="scientific">Trichonephila clavata</name>
    <name type="common">Joro spider</name>
    <name type="synonym">Nephila clavata</name>
    <dbReference type="NCBI Taxonomy" id="2740835"/>
    <lineage>
        <taxon>Eukaryota</taxon>
        <taxon>Metazoa</taxon>
        <taxon>Ecdysozoa</taxon>
        <taxon>Arthropoda</taxon>
        <taxon>Chelicerata</taxon>
        <taxon>Arachnida</taxon>
        <taxon>Araneae</taxon>
        <taxon>Araneomorphae</taxon>
        <taxon>Entelegynae</taxon>
        <taxon>Araneoidea</taxon>
        <taxon>Nephilidae</taxon>
        <taxon>Trichonephila</taxon>
    </lineage>
</organism>
<dbReference type="CDD" id="cd02987">
    <property type="entry name" value="Phd_like_Phd"/>
    <property type="match status" value="1"/>
</dbReference>
<keyword evidence="2" id="KW-0597">Phosphoprotein</keyword>
<dbReference type="InterPro" id="IPR024253">
    <property type="entry name" value="Phosducin_thioredoxin-like_dom"/>
</dbReference>
<protein>
    <submittedName>
        <fullName evidence="5">Phosducin-like protein</fullName>
    </submittedName>
</protein>
<evidence type="ECO:0000256" key="3">
    <source>
        <dbReference type="SAM" id="MobiDB-lite"/>
    </source>
</evidence>
<feature type="compositionally biased region" description="Basic and acidic residues" evidence="3">
    <location>
        <begin position="31"/>
        <end position="40"/>
    </location>
</feature>
<feature type="region of interest" description="Disordered" evidence="3">
    <location>
        <begin position="1"/>
        <end position="64"/>
    </location>
</feature>
<accession>A0A8X6GW94</accession>